<feature type="transmembrane region" description="Helical" evidence="8">
    <location>
        <begin position="1086"/>
        <end position="1114"/>
    </location>
</feature>
<dbReference type="Proteomes" id="UP000601435">
    <property type="component" value="Unassembled WGS sequence"/>
</dbReference>
<dbReference type="InterPro" id="IPR029044">
    <property type="entry name" value="Nucleotide-diphossugar_trans"/>
</dbReference>
<dbReference type="GO" id="GO:0016020">
    <property type="term" value="C:membrane"/>
    <property type="evidence" value="ECO:0007669"/>
    <property type="project" value="UniProtKB-SubCell"/>
</dbReference>
<keyword evidence="4" id="KW-0548">Nucleotidyltransferase</keyword>
<name>A0A812K288_9DINO</name>
<feature type="transmembrane region" description="Helical" evidence="8">
    <location>
        <begin position="772"/>
        <end position="793"/>
    </location>
</feature>
<gene>
    <name evidence="11" type="primary">kpnb1</name>
    <name evidence="11" type="ORF">SNEC2469_LOCUS2674</name>
</gene>
<dbReference type="Gene3D" id="1.25.10.10">
    <property type="entry name" value="Leucine-rich Repeat Variant"/>
    <property type="match status" value="1"/>
</dbReference>
<dbReference type="InterPro" id="IPR016024">
    <property type="entry name" value="ARM-type_fold"/>
</dbReference>
<protein>
    <submittedName>
        <fullName evidence="11">Kpnb1 protein</fullName>
    </submittedName>
</protein>
<dbReference type="GO" id="GO:0005254">
    <property type="term" value="F:chloride channel activity"/>
    <property type="evidence" value="ECO:0007669"/>
    <property type="project" value="TreeGrafter"/>
</dbReference>
<keyword evidence="6 8" id="KW-1133">Transmembrane helix</keyword>
<dbReference type="Gene3D" id="3.90.550.10">
    <property type="entry name" value="Spore Coat Polysaccharide Biosynthesis Protein SpsA, Chain A"/>
    <property type="match status" value="1"/>
</dbReference>
<dbReference type="InterPro" id="IPR007632">
    <property type="entry name" value="Anoctamin"/>
</dbReference>
<reference evidence="11" key="1">
    <citation type="submission" date="2021-02" db="EMBL/GenBank/DDBJ databases">
        <authorList>
            <person name="Dougan E. K."/>
            <person name="Rhodes N."/>
            <person name="Thang M."/>
            <person name="Chan C."/>
        </authorList>
    </citation>
    <scope>NUCLEOTIDE SEQUENCE</scope>
</reference>
<evidence type="ECO:0000313" key="12">
    <source>
        <dbReference type="Proteomes" id="UP000601435"/>
    </source>
</evidence>
<comment type="subcellular location">
    <subcellularLocation>
        <location evidence="1">Membrane</location>
        <topology evidence="1">Multi-pass membrane protein</topology>
    </subcellularLocation>
</comment>
<organism evidence="11 12">
    <name type="scientific">Symbiodinium necroappetens</name>
    <dbReference type="NCBI Taxonomy" id="1628268"/>
    <lineage>
        <taxon>Eukaryota</taxon>
        <taxon>Sar</taxon>
        <taxon>Alveolata</taxon>
        <taxon>Dinophyceae</taxon>
        <taxon>Suessiales</taxon>
        <taxon>Symbiodiniaceae</taxon>
        <taxon>Symbiodinium</taxon>
    </lineage>
</organism>
<dbReference type="EMBL" id="CAJNJA010007006">
    <property type="protein sequence ID" value="CAE7218796.1"/>
    <property type="molecule type" value="Genomic_DNA"/>
</dbReference>
<accession>A0A812K288</accession>
<evidence type="ECO:0000256" key="4">
    <source>
        <dbReference type="ARBA" id="ARBA00022695"/>
    </source>
</evidence>
<evidence type="ECO:0000259" key="10">
    <source>
        <dbReference type="Pfam" id="PF25574"/>
    </source>
</evidence>
<dbReference type="PANTHER" id="PTHR12308">
    <property type="entry name" value="ANOCTAMIN"/>
    <property type="match status" value="1"/>
</dbReference>
<evidence type="ECO:0000256" key="8">
    <source>
        <dbReference type="SAM" id="Phobius"/>
    </source>
</evidence>
<feature type="transmembrane region" description="Helical" evidence="8">
    <location>
        <begin position="742"/>
        <end position="760"/>
    </location>
</feature>
<evidence type="ECO:0000259" key="9">
    <source>
        <dbReference type="Pfam" id="PF04547"/>
    </source>
</evidence>
<feature type="non-terminal residue" evidence="11">
    <location>
        <position position="1512"/>
    </location>
</feature>
<keyword evidence="5" id="KW-0677">Repeat</keyword>
<comment type="caution">
    <text evidence="11">The sequence shown here is derived from an EMBL/GenBank/DDBJ whole genome shotgun (WGS) entry which is preliminary data.</text>
</comment>
<dbReference type="OrthoDB" id="296386at2759"/>
<evidence type="ECO:0000313" key="11">
    <source>
        <dbReference type="EMBL" id="CAE7218796.1"/>
    </source>
</evidence>
<dbReference type="Pfam" id="PF01704">
    <property type="entry name" value="UDPGP"/>
    <property type="match status" value="1"/>
</dbReference>
<dbReference type="InterPro" id="IPR002618">
    <property type="entry name" value="UDPGP_fam"/>
</dbReference>
<sequence length="1512" mass="165873">MPLVLNRGLLEVLAEAQTGGIAGQYPDSTPLSEFFTAIATALLEVVARPDADERQLRMAGYNALSVLVSKAGNDCLPHMQALTQEMLKHLQASYKSIDRECELQGYICGVLTSLVSRLREKVAMAANQIMEEALKVISAYQQVRGGAQVLHEEALLLIVALANAAGSGFERFMPHFAPHLQVGLQNYEEVQVCLTTTRMVGDLCTALEGKIVSYCDTILQILYTNLRNPAVDRKIKAAVMTSFGDIAMAITGDFEQYLGPVVQMLREASSTRLADGPADSEEWVEYLNSLREGVLEAYSGIIHGLKESGKLHLFKEHVNTVLMLVKEISEDPTTQLPVIKAAVGVVGDLVLVFQTELTAYVGKAPFLVQLVQAALRSQDPKLLQSAQWLQGMLMKLRSQSPINLHLTILADSGKSSNVVATDESALGVHATQAVARMAKVASKEGKTGDLSLSSEHDERAALMQDAGVAKTTGTVMGSPIQLDFPPTQFVMVFPYPEGSHDDSVKQSYREPVEEPSAAWEAIFHGREKPALVKDGISKQDFIAAVKDGVIDVLEGDGCNIVDFFSVDGDEHFVTIAIEDPKTFSILAAKHEARARVKPEAYRNAKKKVPTDQKMRKGKDFDFVHVNFGERHLNGATIDNTCTAFVRYAEDIKEKLEDLSEPDKLRVARRTITQHLSLPALEQAEVITKFFAAHDWEKVQELYARGWSNPLKFYQWPGAQMPDYLATYFGMQVAYFFHFYNSFIKWLSIPAILSVVVVIIRHIDVLSLYQIHLMNSAFGAGLCLWTTAFLAASYKQDMDFKTLSWGMQGASAEVAQVRKSFRDELRGTCRETLQNLFHWVLCVLFIAETIGAVAYLTEARSVARDNPEESTMGIPNTIFVLAAKYLVTVNIKVVDFAWMSLSPWLSGRENWRTDAELKSAMTLKIFAVKFVVFYYPFVYTLFIQPVVDGCEVVKGREDHPLQGCLQQVRSDLGVFFITQVISEVVEVAVSIAMMYRTIKAEISRKSEGRQHLSYLEFQALGTPYTVTDEVADYMDVVFNFGFIAMFGVTMPPMCILCFLASFPLKRLAGYKFCYVQQRVIPRSQEGIGSWIGILNFVAYMGVTITCYIAIFIFHVEHADQLQMLLTFIIAERAVGIFKFAIEAFLSSKSVSQQRIEEYNEDAGGPGPLRGQRSAQSAAVLRGARVLPWTLQDTTAVAVPKGRRSHVSKGAILPAGIFAMQKYYIKHPDGTLTSHYGVVPGTAAAPAAQPAAQPAALATALPAAQPALPTALPPRVATATPTSVAPQSLRAVYAAPLLAPATSIGVTPTMTGTTTQPLVAQPIVTKASMPSATAATGGGGKMGELWPLYEAKMKKEGLNDAAIAAFKYNYSVLTSGQDTMIPESSISPVDSLPSYESLNVTEDSSLLRRTAPRRQEGKGLLILVVLKLNGGLGTGMGLEKAKSLLPVKQGLTFLEWDLIAQQVESMKVKFMLMNSFSTSEDTLEALAKYPSLGTGSDLEFVQNKAPKVTEEESE</sequence>
<keyword evidence="12" id="KW-1185">Reference proteome</keyword>
<dbReference type="SUPFAM" id="SSF53448">
    <property type="entry name" value="Nucleotide-diphospho-sugar transferases"/>
    <property type="match status" value="1"/>
</dbReference>
<keyword evidence="7 8" id="KW-0472">Membrane</keyword>
<dbReference type="InterPro" id="IPR049452">
    <property type="entry name" value="Anoctamin_TM"/>
</dbReference>
<feature type="transmembrane region" description="Helical" evidence="8">
    <location>
        <begin position="1035"/>
        <end position="1061"/>
    </location>
</feature>
<feature type="domain" description="Anoctamin transmembrane" evidence="9">
    <location>
        <begin position="726"/>
        <end position="1150"/>
    </location>
</feature>
<keyword evidence="2" id="KW-0808">Transferase</keyword>
<proteinExistence type="predicted"/>
<feature type="domain" description="Importin subunit beta-1/Transportin-1-like TPR repeats" evidence="10">
    <location>
        <begin position="26"/>
        <end position="371"/>
    </location>
</feature>
<dbReference type="InterPro" id="IPR058584">
    <property type="entry name" value="IMB1_TNPO1-like_TPR"/>
</dbReference>
<dbReference type="GO" id="GO:0070569">
    <property type="term" value="F:uridylyltransferase activity"/>
    <property type="evidence" value="ECO:0007669"/>
    <property type="project" value="InterPro"/>
</dbReference>
<dbReference type="PANTHER" id="PTHR12308:SF73">
    <property type="entry name" value="ANOCTAMIN"/>
    <property type="match status" value="1"/>
</dbReference>
<evidence type="ECO:0000256" key="6">
    <source>
        <dbReference type="ARBA" id="ARBA00022989"/>
    </source>
</evidence>
<dbReference type="Pfam" id="PF25574">
    <property type="entry name" value="TPR_IMB1"/>
    <property type="match status" value="1"/>
</dbReference>
<feature type="transmembrane region" description="Helical" evidence="8">
    <location>
        <begin position="835"/>
        <end position="856"/>
    </location>
</feature>
<dbReference type="SUPFAM" id="SSF48371">
    <property type="entry name" value="ARM repeat"/>
    <property type="match status" value="1"/>
</dbReference>
<evidence type="ECO:0000256" key="1">
    <source>
        <dbReference type="ARBA" id="ARBA00004141"/>
    </source>
</evidence>
<keyword evidence="3 8" id="KW-0812">Transmembrane</keyword>
<dbReference type="Pfam" id="PF04547">
    <property type="entry name" value="Anoctamin"/>
    <property type="match status" value="1"/>
</dbReference>
<dbReference type="InterPro" id="IPR011989">
    <property type="entry name" value="ARM-like"/>
</dbReference>
<evidence type="ECO:0000256" key="5">
    <source>
        <dbReference type="ARBA" id="ARBA00022737"/>
    </source>
</evidence>
<evidence type="ECO:0000256" key="7">
    <source>
        <dbReference type="ARBA" id="ARBA00023136"/>
    </source>
</evidence>
<evidence type="ECO:0000256" key="3">
    <source>
        <dbReference type="ARBA" id="ARBA00022692"/>
    </source>
</evidence>
<evidence type="ECO:0000256" key="2">
    <source>
        <dbReference type="ARBA" id="ARBA00022679"/>
    </source>
</evidence>
<feature type="transmembrane region" description="Helical" evidence="8">
    <location>
        <begin position="920"/>
        <end position="941"/>
    </location>
</feature>